<feature type="non-terminal residue" evidence="1">
    <location>
        <position position="1"/>
    </location>
</feature>
<evidence type="ECO:0000313" key="1">
    <source>
        <dbReference type="EMBL" id="OWR44061.1"/>
    </source>
</evidence>
<reference evidence="1 2" key="1">
    <citation type="journal article" date="2011" name="Cell">
        <title>The monarch butterfly genome yields insights into long-distance migration.</title>
        <authorList>
            <person name="Zhan S."/>
            <person name="Merlin C."/>
            <person name="Boore J.L."/>
            <person name="Reppert S.M."/>
        </authorList>
    </citation>
    <scope>NUCLEOTIDE SEQUENCE [LARGE SCALE GENOMIC DNA]</scope>
    <source>
        <strain evidence="1">F-2</strain>
    </source>
</reference>
<comment type="caution">
    <text evidence="1">The sequence shown here is derived from an EMBL/GenBank/DDBJ whole genome shotgun (WGS) entry which is preliminary data.</text>
</comment>
<dbReference type="KEGG" id="dpl:KGM_203461B"/>
<sequence>VSQDLSVSGSHASNQDSAQPRRAFPALATCWMLLHLSSMLSFSMLLHQDQRVAECHVAWIREETTMQNLRRLFRRSNPAPPERTVYYEAVSMHPVMTGDEQVTRNLIDAIGLRNRQVSTILIARNYTALKDAIREAKDEEAPYCQNWEESVYLWNRSNALTFRNSRGRFRGNGGGSFGRPQ</sequence>
<dbReference type="AlphaFoldDB" id="A0A212ERI6"/>
<organism evidence="1 2">
    <name type="scientific">Danaus plexippus plexippus</name>
    <dbReference type="NCBI Taxonomy" id="278856"/>
    <lineage>
        <taxon>Eukaryota</taxon>
        <taxon>Metazoa</taxon>
        <taxon>Ecdysozoa</taxon>
        <taxon>Arthropoda</taxon>
        <taxon>Hexapoda</taxon>
        <taxon>Insecta</taxon>
        <taxon>Pterygota</taxon>
        <taxon>Neoptera</taxon>
        <taxon>Endopterygota</taxon>
        <taxon>Lepidoptera</taxon>
        <taxon>Glossata</taxon>
        <taxon>Ditrysia</taxon>
        <taxon>Papilionoidea</taxon>
        <taxon>Nymphalidae</taxon>
        <taxon>Danainae</taxon>
        <taxon>Danaini</taxon>
        <taxon>Danaina</taxon>
        <taxon>Danaus</taxon>
        <taxon>Danaus</taxon>
    </lineage>
</organism>
<accession>A0A212ERI6</accession>
<protein>
    <submittedName>
        <fullName evidence="1">Uncharacterized protein</fullName>
    </submittedName>
</protein>
<dbReference type="InParanoid" id="A0A212ERI6"/>
<keyword evidence="2" id="KW-1185">Reference proteome</keyword>
<evidence type="ECO:0000313" key="2">
    <source>
        <dbReference type="Proteomes" id="UP000007151"/>
    </source>
</evidence>
<gene>
    <name evidence="1" type="ORF">KGM_203461B</name>
</gene>
<proteinExistence type="predicted"/>
<name>A0A212ERI6_DANPL</name>
<dbReference type="Proteomes" id="UP000007151">
    <property type="component" value="Unassembled WGS sequence"/>
</dbReference>
<dbReference type="EMBL" id="AGBW02013034">
    <property type="protein sequence ID" value="OWR44061.1"/>
    <property type="molecule type" value="Genomic_DNA"/>
</dbReference>